<evidence type="ECO:0000256" key="1">
    <source>
        <dbReference type="ARBA" id="ARBA00004613"/>
    </source>
</evidence>
<dbReference type="Pfam" id="PF24517">
    <property type="entry name" value="CBM96"/>
    <property type="match status" value="2"/>
</dbReference>
<keyword evidence="2" id="KW-0964">Secreted</keyword>
<dbReference type="InterPro" id="IPR055372">
    <property type="entry name" value="CBM96"/>
</dbReference>
<keyword evidence="3 4" id="KW-0732">Signal</keyword>
<keyword evidence="7" id="KW-1185">Reference proteome</keyword>
<comment type="subcellular location">
    <subcellularLocation>
        <location evidence="1">Secreted</location>
    </subcellularLocation>
</comment>
<dbReference type="AlphaFoldDB" id="A0A5B8XYH8"/>
<dbReference type="GO" id="GO:0005576">
    <property type="term" value="C:extracellular region"/>
    <property type="evidence" value="ECO:0007669"/>
    <property type="project" value="UniProtKB-SubCell"/>
</dbReference>
<dbReference type="RefSeq" id="WP_146961389.1">
    <property type="nucleotide sequence ID" value="NZ_CP042467.1"/>
</dbReference>
<evidence type="ECO:0000313" key="7">
    <source>
        <dbReference type="Proteomes" id="UP000321595"/>
    </source>
</evidence>
<reference evidence="6 7" key="1">
    <citation type="submission" date="2019-08" db="EMBL/GenBank/DDBJ databases">
        <authorList>
            <person name="Liang Q."/>
        </authorList>
    </citation>
    <scope>NUCLEOTIDE SEQUENCE [LARGE SCALE GENOMIC DNA]</scope>
    <source>
        <strain evidence="6 7">V1718</strain>
    </source>
</reference>
<sequence length="535" mass="56858">MKAIVLGALLLLVAGCNLSDDSQVLPQGGNNEDCDRCGVCDDDASNDCEMDCAGNYGGDAVEDACGVCDADPTNDCVVDCAGEAGGDAVEDACGVCDADPNNDCEADCAGDPGGDAVEDACGVCDADPTNDCVVDCAGEPGGDAAEDMCGVCDADPTNDCVADCTGEFGGEAETDACGRCVGGDTGRTACPVATFVAVEDAFVRELAPDANHGGEPVFVTDRENATSFLKFDLSALPTDIVIRSLSIRLTATGAESFGGNGDVNVYFSSEDGWSQSQVTFGSAPSFSDFIVASMNVANFVEGQDMEIEIVDDPELMERFQSEVWGNKIVTLRLASPGYRTAFHSTEANGTSLHPRIQVAYQELASFEVPPVADAYVRDGAPDQNFGSEIEMRVDPRAGAAAFLKFDLSTVPNITIQRASLQVISHTGFAYGGNGNVFTYLVEDDSWEESELTFNNSPTWVNDELGFWFIWHDGSFVDKPGINASEKLLAPVLDAYEGDKLISFRLASPGYRTLYRTREFTNPDQRPKLVLYYLPD</sequence>
<organism evidence="6 7">
    <name type="scientific">Microvenator marinus</name>
    <dbReference type="NCBI Taxonomy" id="2600177"/>
    <lineage>
        <taxon>Bacteria</taxon>
        <taxon>Deltaproteobacteria</taxon>
        <taxon>Bradymonadales</taxon>
        <taxon>Microvenatoraceae</taxon>
        <taxon>Microvenator</taxon>
    </lineage>
</organism>
<accession>A0A5B8XYH8</accession>
<gene>
    <name evidence="6" type="ORF">FRD01_16030</name>
</gene>
<dbReference type="PROSITE" id="PS51257">
    <property type="entry name" value="PROKAR_LIPOPROTEIN"/>
    <property type="match status" value="1"/>
</dbReference>
<feature type="signal peptide" evidence="4">
    <location>
        <begin position="1"/>
        <end position="19"/>
    </location>
</feature>
<dbReference type="OrthoDB" id="5500233at2"/>
<feature type="domain" description="Carbohydrate-binding module family 96" evidence="5">
    <location>
        <begin position="366"/>
        <end position="465"/>
    </location>
</feature>
<evidence type="ECO:0000313" key="6">
    <source>
        <dbReference type="EMBL" id="QED28716.1"/>
    </source>
</evidence>
<dbReference type="NCBIfam" id="NF033679">
    <property type="entry name" value="DNRLRE_dom"/>
    <property type="match status" value="2"/>
</dbReference>
<evidence type="ECO:0000256" key="2">
    <source>
        <dbReference type="ARBA" id="ARBA00022525"/>
    </source>
</evidence>
<evidence type="ECO:0000256" key="4">
    <source>
        <dbReference type="SAM" id="SignalP"/>
    </source>
</evidence>
<proteinExistence type="predicted"/>
<dbReference type="Proteomes" id="UP000321595">
    <property type="component" value="Chromosome"/>
</dbReference>
<evidence type="ECO:0000256" key="3">
    <source>
        <dbReference type="ARBA" id="ARBA00022729"/>
    </source>
</evidence>
<dbReference type="KEGG" id="bbae:FRD01_16030"/>
<protein>
    <submittedName>
        <fullName evidence="6">DNRLRE domain-containing protein</fullName>
    </submittedName>
</protein>
<name>A0A5B8XYH8_9DELT</name>
<evidence type="ECO:0000259" key="5">
    <source>
        <dbReference type="Pfam" id="PF24517"/>
    </source>
</evidence>
<feature type="domain" description="Carbohydrate-binding module family 96" evidence="5">
    <location>
        <begin position="193"/>
        <end position="298"/>
    </location>
</feature>
<feature type="chain" id="PRO_5022893565" evidence="4">
    <location>
        <begin position="20"/>
        <end position="535"/>
    </location>
</feature>
<dbReference type="EMBL" id="CP042467">
    <property type="protein sequence ID" value="QED28716.1"/>
    <property type="molecule type" value="Genomic_DNA"/>
</dbReference>